<dbReference type="EMBL" id="JHAC01000008">
    <property type="protein sequence ID" value="EYB69322.1"/>
    <property type="molecule type" value="Genomic_DNA"/>
</dbReference>
<protein>
    <submittedName>
        <fullName evidence="2">Uncharacterized protein</fullName>
    </submittedName>
</protein>
<dbReference type="Proteomes" id="UP000020492">
    <property type="component" value="Unassembled WGS sequence"/>
</dbReference>
<evidence type="ECO:0000313" key="3">
    <source>
        <dbReference type="Proteomes" id="UP000020492"/>
    </source>
</evidence>
<proteinExistence type="predicted"/>
<feature type="compositionally biased region" description="Basic and acidic residues" evidence="1">
    <location>
        <begin position="52"/>
        <end position="64"/>
    </location>
</feature>
<reference evidence="2 3" key="1">
    <citation type="submission" date="2014-03" db="EMBL/GenBank/DDBJ databases">
        <title>Draft genome sequence of Deinococcus phoenicis 1P10ME.</title>
        <authorList>
            <person name="Stepanov V.G."/>
            <person name="Vaishampayan P."/>
            <person name="Venkateswaran K."/>
            <person name="Fox G.E."/>
        </authorList>
    </citation>
    <scope>NUCLEOTIDE SEQUENCE [LARGE SCALE GENOMIC DNA]</scope>
    <source>
        <strain evidence="2 3">1P10ME</strain>
    </source>
</reference>
<keyword evidence="3" id="KW-1185">Reference proteome</keyword>
<feature type="region of interest" description="Disordered" evidence="1">
    <location>
        <begin position="1"/>
        <end position="91"/>
    </location>
</feature>
<evidence type="ECO:0000256" key="1">
    <source>
        <dbReference type="SAM" id="MobiDB-lite"/>
    </source>
</evidence>
<dbReference type="AlphaFoldDB" id="A0A016QTV3"/>
<dbReference type="OrthoDB" id="73877at2"/>
<comment type="caution">
    <text evidence="2">The sequence shown here is derived from an EMBL/GenBank/DDBJ whole genome shotgun (WGS) entry which is preliminary data.</text>
</comment>
<dbReference type="RefSeq" id="WP_034353209.1">
    <property type="nucleotide sequence ID" value="NZ_JHAC01000008.1"/>
</dbReference>
<sequence>MTPDDSRSQTSPTDHTEQGGLPPDAGNGMSDRAEWTGESGSGRTNTPIVTDSPRRPSDREDRGIPDTPGQTDDGTATGTTFGTTGRDDKGM</sequence>
<evidence type="ECO:0000313" key="2">
    <source>
        <dbReference type="EMBL" id="EYB69322.1"/>
    </source>
</evidence>
<dbReference type="PATRIC" id="fig|1476583.3.peg.458"/>
<accession>A0A016QTV3</accession>
<name>A0A016QTV3_9DEIO</name>
<feature type="compositionally biased region" description="Low complexity" evidence="1">
    <location>
        <begin position="66"/>
        <end position="84"/>
    </location>
</feature>
<organism evidence="2 3">
    <name type="scientific">Deinococcus phoenicis</name>
    <dbReference type="NCBI Taxonomy" id="1476583"/>
    <lineage>
        <taxon>Bacteria</taxon>
        <taxon>Thermotogati</taxon>
        <taxon>Deinococcota</taxon>
        <taxon>Deinococci</taxon>
        <taxon>Deinococcales</taxon>
        <taxon>Deinococcaceae</taxon>
        <taxon>Deinococcus</taxon>
    </lineage>
</organism>
<gene>
    <name evidence="2" type="ORF">DEIPH_ctg008orf0035</name>
</gene>